<protein>
    <submittedName>
        <fullName evidence="1">Uncharacterized protein</fullName>
    </submittedName>
</protein>
<evidence type="ECO:0000313" key="1">
    <source>
        <dbReference type="EMBL" id="PFH53027.1"/>
    </source>
</evidence>
<proteinExistence type="predicted"/>
<organism evidence="1 2">
    <name type="scientific">Amanita thiersii Skay4041</name>
    <dbReference type="NCBI Taxonomy" id="703135"/>
    <lineage>
        <taxon>Eukaryota</taxon>
        <taxon>Fungi</taxon>
        <taxon>Dikarya</taxon>
        <taxon>Basidiomycota</taxon>
        <taxon>Agaricomycotina</taxon>
        <taxon>Agaricomycetes</taxon>
        <taxon>Agaricomycetidae</taxon>
        <taxon>Agaricales</taxon>
        <taxon>Pluteineae</taxon>
        <taxon>Amanitaceae</taxon>
        <taxon>Amanita</taxon>
    </lineage>
</organism>
<dbReference type="Gene3D" id="2.40.70.10">
    <property type="entry name" value="Acid Proteases"/>
    <property type="match status" value="1"/>
</dbReference>
<accession>A0A2A9NXB5</accession>
<name>A0A2A9NXB5_9AGAR</name>
<gene>
    <name evidence="1" type="ORF">AMATHDRAFT_138773</name>
</gene>
<evidence type="ECO:0000313" key="2">
    <source>
        <dbReference type="Proteomes" id="UP000242287"/>
    </source>
</evidence>
<keyword evidence="2" id="KW-1185">Reference proteome</keyword>
<dbReference type="STRING" id="703135.A0A2A9NXB5"/>
<dbReference type="OrthoDB" id="128646at2759"/>
<reference evidence="1 2" key="1">
    <citation type="submission" date="2014-02" db="EMBL/GenBank/DDBJ databases">
        <title>Transposable element dynamics among asymbiotic and ectomycorrhizal Amanita fungi.</title>
        <authorList>
            <consortium name="DOE Joint Genome Institute"/>
            <person name="Hess J."/>
            <person name="Skrede I."/>
            <person name="Wolfe B."/>
            <person name="LaButti K."/>
            <person name="Ohm R.A."/>
            <person name="Grigoriev I.V."/>
            <person name="Pringle A."/>
        </authorList>
    </citation>
    <scope>NUCLEOTIDE SEQUENCE [LARGE SCALE GENOMIC DNA]</scope>
    <source>
        <strain evidence="1 2">SKay4041</strain>
    </source>
</reference>
<dbReference type="CDD" id="cd00303">
    <property type="entry name" value="retropepsin_like"/>
    <property type="match status" value="1"/>
</dbReference>
<dbReference type="InterPro" id="IPR021109">
    <property type="entry name" value="Peptidase_aspartic_dom_sf"/>
</dbReference>
<dbReference type="Proteomes" id="UP000242287">
    <property type="component" value="Unassembled WGS sequence"/>
</dbReference>
<sequence length="77" mass="8895">MTPLPQPIPIYNADGTKNNIGVMPSNLQRSRMRISDHTELMDFSIANISKNDIFLGYDWLQHHNPKIDWNKAMLELS</sequence>
<dbReference type="EMBL" id="KZ301976">
    <property type="protein sequence ID" value="PFH53027.1"/>
    <property type="molecule type" value="Genomic_DNA"/>
</dbReference>
<dbReference type="AlphaFoldDB" id="A0A2A9NXB5"/>